<dbReference type="AlphaFoldDB" id="A0A1F4S879"/>
<organism evidence="2 3">
    <name type="scientific">candidate division WOR-1 bacterium RIFOXYB2_FULL_36_35</name>
    <dbReference type="NCBI Taxonomy" id="1802578"/>
    <lineage>
        <taxon>Bacteria</taxon>
        <taxon>Bacillati</taxon>
        <taxon>Saganbacteria</taxon>
    </lineage>
</organism>
<dbReference type="GO" id="GO:0016758">
    <property type="term" value="F:hexosyltransferase activity"/>
    <property type="evidence" value="ECO:0007669"/>
    <property type="project" value="UniProtKB-ARBA"/>
</dbReference>
<feature type="domain" description="Glycosyltransferase 2-like" evidence="1">
    <location>
        <begin position="10"/>
        <end position="129"/>
    </location>
</feature>
<protein>
    <recommendedName>
        <fullName evidence="1">Glycosyltransferase 2-like domain-containing protein</fullName>
    </recommendedName>
</protein>
<dbReference type="InterPro" id="IPR029044">
    <property type="entry name" value="Nucleotide-diphossugar_trans"/>
</dbReference>
<dbReference type="InterPro" id="IPR001173">
    <property type="entry name" value="Glyco_trans_2-like"/>
</dbReference>
<comment type="caution">
    <text evidence="2">The sequence shown here is derived from an EMBL/GenBank/DDBJ whole genome shotgun (WGS) entry which is preliminary data.</text>
</comment>
<dbReference type="PANTHER" id="PTHR22916:SF3">
    <property type="entry name" value="UDP-GLCNAC:BETAGAL BETA-1,3-N-ACETYLGLUCOSAMINYLTRANSFERASE-LIKE PROTEIN 1"/>
    <property type="match status" value="1"/>
</dbReference>
<gene>
    <name evidence="2" type="ORF">A2290_03470</name>
</gene>
<sequence length="297" mass="33937">MIGEEMSEVSVVIPAYNYATYTAQAVESVLAQTFCDFEIIVVDDGSTDGTRDAMRNFGDKIYYIYKENGGVSSARNLGIKVAKGKYIAFLDCDDLWLSNKLEESLKGFMDEDVGLVYTNIFLIDFAGEIISENKCSGFSGYVSKRLLLSNFINNPTVIVKKECFSSVGFFDEKMFCAADWDMWLRISEHYQIKHIAETLSKYRIVRDYLVAHTEDYKKDSLAVIAKAYARNPLLPATLKKEAFYNIHLATMLGYYKNGRLIEVIKESWSLLLLNPIKLILLILRQLKNKSEHLLLRR</sequence>
<accession>A0A1F4S879</accession>
<dbReference type="Proteomes" id="UP000177905">
    <property type="component" value="Unassembled WGS sequence"/>
</dbReference>
<dbReference type="EMBL" id="MEUA01000005">
    <property type="protein sequence ID" value="OGC16648.1"/>
    <property type="molecule type" value="Genomic_DNA"/>
</dbReference>
<name>A0A1F4S879_UNCSA</name>
<reference evidence="2 3" key="1">
    <citation type="journal article" date="2016" name="Nat. Commun.">
        <title>Thousands of microbial genomes shed light on interconnected biogeochemical processes in an aquifer system.</title>
        <authorList>
            <person name="Anantharaman K."/>
            <person name="Brown C.T."/>
            <person name="Hug L.A."/>
            <person name="Sharon I."/>
            <person name="Castelle C.J."/>
            <person name="Probst A.J."/>
            <person name="Thomas B.C."/>
            <person name="Singh A."/>
            <person name="Wilkins M.J."/>
            <person name="Karaoz U."/>
            <person name="Brodie E.L."/>
            <person name="Williams K.H."/>
            <person name="Hubbard S.S."/>
            <person name="Banfield J.F."/>
        </authorList>
    </citation>
    <scope>NUCLEOTIDE SEQUENCE [LARGE SCALE GENOMIC DNA]</scope>
</reference>
<evidence type="ECO:0000313" key="3">
    <source>
        <dbReference type="Proteomes" id="UP000177905"/>
    </source>
</evidence>
<evidence type="ECO:0000259" key="1">
    <source>
        <dbReference type="Pfam" id="PF00535"/>
    </source>
</evidence>
<dbReference type="PANTHER" id="PTHR22916">
    <property type="entry name" value="GLYCOSYLTRANSFERASE"/>
    <property type="match status" value="1"/>
</dbReference>
<dbReference type="Pfam" id="PF00535">
    <property type="entry name" value="Glycos_transf_2"/>
    <property type="match status" value="1"/>
</dbReference>
<evidence type="ECO:0000313" key="2">
    <source>
        <dbReference type="EMBL" id="OGC16648.1"/>
    </source>
</evidence>
<dbReference type="SUPFAM" id="SSF53448">
    <property type="entry name" value="Nucleotide-diphospho-sugar transferases"/>
    <property type="match status" value="1"/>
</dbReference>
<proteinExistence type="predicted"/>
<dbReference type="Gene3D" id="3.90.550.10">
    <property type="entry name" value="Spore Coat Polysaccharide Biosynthesis Protein SpsA, Chain A"/>
    <property type="match status" value="1"/>
</dbReference>